<sequence>MKSISLSFVLLSVLGLSLAAPVAEADADAGLETGVFSRALPTPISAATARTYLSQLTVEAESNSPAYDRDLFVHWITISGSCNTRETVLKRDGTNVVTDTSCAATSGNWVSPYDNVATTLASDLDIDHLVPLKEAWVSGARTWTNAQRQAFANDLTRPQLIAVTDSLNQAKGDQDPAEWMPPLASYRCTYVRAWVQVKQYYNLSIDSAEKTALTNYLAAC</sequence>
<feature type="domain" description="GmrSD restriction endonucleases C-terminal" evidence="2">
    <location>
        <begin position="113"/>
        <end position="214"/>
    </location>
</feature>
<gene>
    <name evidence="3" type="ORF">DFP72DRAFT_893020</name>
</gene>
<protein>
    <recommendedName>
        <fullName evidence="2">GmrSD restriction endonucleases C-terminal domain-containing protein</fullName>
    </recommendedName>
</protein>
<keyword evidence="4" id="KW-1185">Reference proteome</keyword>
<evidence type="ECO:0000259" key="2">
    <source>
        <dbReference type="Pfam" id="PF07510"/>
    </source>
</evidence>
<dbReference type="EMBL" id="JACGCI010000025">
    <property type="protein sequence ID" value="KAF6756513.1"/>
    <property type="molecule type" value="Genomic_DNA"/>
</dbReference>
<dbReference type="AlphaFoldDB" id="A0A8H6M5J4"/>
<dbReference type="InterPro" id="IPR011089">
    <property type="entry name" value="GmrSD_C"/>
</dbReference>
<name>A0A8H6M5J4_9AGAR</name>
<dbReference type="PANTHER" id="PTHR24094">
    <property type="entry name" value="SECRETED PROTEIN"/>
    <property type="match status" value="1"/>
</dbReference>
<keyword evidence="1" id="KW-0732">Signal</keyword>
<dbReference type="Proteomes" id="UP000521943">
    <property type="component" value="Unassembled WGS sequence"/>
</dbReference>
<evidence type="ECO:0000313" key="3">
    <source>
        <dbReference type="EMBL" id="KAF6756513.1"/>
    </source>
</evidence>
<comment type="caution">
    <text evidence="3">The sequence shown here is derived from an EMBL/GenBank/DDBJ whole genome shotgun (WGS) entry which is preliminary data.</text>
</comment>
<feature type="signal peptide" evidence="1">
    <location>
        <begin position="1"/>
        <end position="19"/>
    </location>
</feature>
<reference evidence="3 4" key="1">
    <citation type="submission" date="2020-07" db="EMBL/GenBank/DDBJ databases">
        <title>Comparative genomics of pyrophilous fungi reveals a link between fire events and developmental genes.</title>
        <authorList>
            <consortium name="DOE Joint Genome Institute"/>
            <person name="Steindorff A.S."/>
            <person name="Carver A."/>
            <person name="Calhoun S."/>
            <person name="Stillman K."/>
            <person name="Liu H."/>
            <person name="Lipzen A."/>
            <person name="Pangilinan J."/>
            <person name="Labutti K."/>
            <person name="Bruns T.D."/>
            <person name="Grigoriev I.V."/>
        </authorList>
    </citation>
    <scope>NUCLEOTIDE SEQUENCE [LARGE SCALE GENOMIC DNA]</scope>
    <source>
        <strain evidence="3 4">CBS 144469</strain>
    </source>
</reference>
<dbReference type="OrthoDB" id="3162605at2759"/>
<organism evidence="3 4">
    <name type="scientific">Ephemerocybe angulata</name>
    <dbReference type="NCBI Taxonomy" id="980116"/>
    <lineage>
        <taxon>Eukaryota</taxon>
        <taxon>Fungi</taxon>
        <taxon>Dikarya</taxon>
        <taxon>Basidiomycota</taxon>
        <taxon>Agaricomycotina</taxon>
        <taxon>Agaricomycetes</taxon>
        <taxon>Agaricomycetidae</taxon>
        <taxon>Agaricales</taxon>
        <taxon>Agaricineae</taxon>
        <taxon>Psathyrellaceae</taxon>
        <taxon>Ephemerocybe</taxon>
    </lineage>
</organism>
<accession>A0A8H6M5J4</accession>
<dbReference type="Pfam" id="PF07510">
    <property type="entry name" value="GmrSD_C"/>
    <property type="match status" value="1"/>
</dbReference>
<proteinExistence type="predicted"/>
<feature type="chain" id="PRO_5034348932" description="GmrSD restriction endonucleases C-terminal domain-containing protein" evidence="1">
    <location>
        <begin position="20"/>
        <end position="220"/>
    </location>
</feature>
<evidence type="ECO:0000313" key="4">
    <source>
        <dbReference type="Proteomes" id="UP000521943"/>
    </source>
</evidence>
<evidence type="ECO:0000256" key="1">
    <source>
        <dbReference type="SAM" id="SignalP"/>
    </source>
</evidence>
<dbReference type="PANTHER" id="PTHR24094:SF15">
    <property type="entry name" value="AMP-DEPENDENT SYNTHETASE_LIGASE DOMAIN-CONTAINING PROTEIN-RELATED"/>
    <property type="match status" value="1"/>
</dbReference>